<dbReference type="Proteomes" id="UP001295444">
    <property type="component" value="Chromosome 03"/>
</dbReference>
<gene>
    <name evidence="1" type="ORF">PECUL_23A001722</name>
</gene>
<proteinExistence type="predicted"/>
<accession>A0AAD1VY74</accession>
<evidence type="ECO:0000313" key="1">
    <source>
        <dbReference type="EMBL" id="CAH2273837.1"/>
    </source>
</evidence>
<organism evidence="1 2">
    <name type="scientific">Pelobates cultripes</name>
    <name type="common">Western spadefoot toad</name>
    <dbReference type="NCBI Taxonomy" id="61616"/>
    <lineage>
        <taxon>Eukaryota</taxon>
        <taxon>Metazoa</taxon>
        <taxon>Chordata</taxon>
        <taxon>Craniata</taxon>
        <taxon>Vertebrata</taxon>
        <taxon>Euteleostomi</taxon>
        <taxon>Amphibia</taxon>
        <taxon>Batrachia</taxon>
        <taxon>Anura</taxon>
        <taxon>Pelobatoidea</taxon>
        <taxon>Pelobatidae</taxon>
        <taxon>Pelobates</taxon>
    </lineage>
</organism>
<keyword evidence="2" id="KW-1185">Reference proteome</keyword>
<evidence type="ECO:0000313" key="2">
    <source>
        <dbReference type="Proteomes" id="UP001295444"/>
    </source>
</evidence>
<reference evidence="1" key="1">
    <citation type="submission" date="2022-03" db="EMBL/GenBank/DDBJ databases">
        <authorList>
            <person name="Alioto T."/>
            <person name="Alioto T."/>
            <person name="Gomez Garrido J."/>
        </authorList>
    </citation>
    <scope>NUCLEOTIDE SEQUENCE</scope>
</reference>
<protein>
    <submittedName>
        <fullName evidence="1">Uncharacterized protein</fullName>
    </submittedName>
</protein>
<dbReference type="EMBL" id="OW240914">
    <property type="protein sequence ID" value="CAH2273837.1"/>
    <property type="molecule type" value="Genomic_DNA"/>
</dbReference>
<dbReference type="AlphaFoldDB" id="A0AAD1VY74"/>
<sequence>MLKGPQTLAQVHKLRTATGTVTQFPDKIATEFRNFYLSLYNLTRPDQPVEIANKRYRNIREYLTKFVTNKLPPDEMESMEEPITEAEVAGAIKTAKTGCTPGPNGYTLDYYKKFKTHSSL</sequence>
<name>A0AAD1VY74_PELCU</name>